<keyword evidence="1" id="KW-0472">Membrane</keyword>
<feature type="transmembrane region" description="Helical" evidence="1">
    <location>
        <begin position="6"/>
        <end position="28"/>
    </location>
</feature>
<evidence type="ECO:0000313" key="4">
    <source>
        <dbReference type="Proteomes" id="UP001155901"/>
    </source>
</evidence>
<proteinExistence type="predicted"/>
<feature type="transmembrane region" description="Helical" evidence="1">
    <location>
        <begin position="40"/>
        <end position="59"/>
    </location>
</feature>
<keyword evidence="1" id="KW-1133">Transmembrane helix</keyword>
<protein>
    <submittedName>
        <fullName evidence="3">Exporter</fullName>
    </submittedName>
</protein>
<sequence>MSSILSFIPLLLSIALYTSLVKLAAFLYKRALLSWRDACIFSLILLMVLGAGTLLNRLSGNAIPLMMSIAAGMVIQVGIGAWYLAPRARTAGGEPLAAKGAAMLALIAYGLIAMLGVLVTFAITALSGR</sequence>
<dbReference type="Proteomes" id="UP001155901">
    <property type="component" value="Unassembled WGS sequence"/>
</dbReference>
<evidence type="ECO:0000256" key="1">
    <source>
        <dbReference type="SAM" id="Phobius"/>
    </source>
</evidence>
<evidence type="ECO:0000313" key="5">
    <source>
        <dbReference type="Proteomes" id="UP001162889"/>
    </source>
</evidence>
<dbReference type="EMBL" id="JALJZU010000006">
    <property type="protein sequence ID" value="MCP2009328.1"/>
    <property type="molecule type" value="Genomic_DNA"/>
</dbReference>
<dbReference type="Proteomes" id="UP001162889">
    <property type="component" value="Unassembled WGS sequence"/>
</dbReference>
<name>A0AA41H4L7_9BURK</name>
<feature type="transmembrane region" description="Helical" evidence="1">
    <location>
        <begin position="106"/>
        <end position="126"/>
    </location>
</feature>
<organism evidence="2 4">
    <name type="scientific">Duganella violaceipulchra</name>
    <dbReference type="NCBI Taxonomy" id="2849652"/>
    <lineage>
        <taxon>Bacteria</taxon>
        <taxon>Pseudomonadati</taxon>
        <taxon>Pseudomonadota</taxon>
        <taxon>Betaproteobacteria</taxon>
        <taxon>Burkholderiales</taxon>
        <taxon>Oxalobacteraceae</taxon>
        <taxon>Telluria group</taxon>
        <taxon>Duganella</taxon>
    </lineage>
</organism>
<keyword evidence="5" id="KW-1185">Reference proteome</keyword>
<evidence type="ECO:0000313" key="3">
    <source>
        <dbReference type="EMBL" id="MCP2009328.1"/>
    </source>
</evidence>
<feature type="transmembrane region" description="Helical" evidence="1">
    <location>
        <begin position="65"/>
        <end position="85"/>
    </location>
</feature>
<reference evidence="3" key="2">
    <citation type="submission" date="2022-03" db="EMBL/GenBank/DDBJ databases">
        <title>Genome Encyclopedia of Bacteria and Archaea VI: Functional Genomics of Type Strains.</title>
        <authorList>
            <person name="Whitman W."/>
        </authorList>
    </citation>
    <scope>NUCLEOTIDE SEQUENCE</scope>
    <source>
        <strain evidence="3">HSC-15S17</strain>
    </source>
</reference>
<accession>A0AA41H4L7</accession>
<evidence type="ECO:0000313" key="2">
    <source>
        <dbReference type="EMBL" id="MBV6321423.1"/>
    </source>
</evidence>
<reference evidence="2" key="1">
    <citation type="submission" date="2021-07" db="EMBL/GenBank/DDBJ databases">
        <title>Characterization of violacein-producing bacteria and related species.</title>
        <authorList>
            <person name="Wilson H.S."/>
            <person name="De Leon M.E."/>
        </authorList>
    </citation>
    <scope>NUCLEOTIDE SEQUENCE</scope>
    <source>
        <strain evidence="2">HSC-15S17</strain>
    </source>
</reference>
<dbReference type="AlphaFoldDB" id="A0AA41H4L7"/>
<gene>
    <name evidence="2" type="ORF">KVP70_10785</name>
    <name evidence="3" type="ORF">L1274_003057</name>
</gene>
<keyword evidence="1" id="KW-0812">Transmembrane</keyword>
<dbReference type="EMBL" id="JAHTGR010000004">
    <property type="protein sequence ID" value="MBV6321423.1"/>
    <property type="molecule type" value="Genomic_DNA"/>
</dbReference>
<dbReference type="RefSeq" id="WP_217942143.1">
    <property type="nucleotide sequence ID" value="NZ_JAHTGR010000004.1"/>
</dbReference>
<comment type="caution">
    <text evidence="2">The sequence shown here is derived from an EMBL/GenBank/DDBJ whole genome shotgun (WGS) entry which is preliminary data.</text>
</comment>